<dbReference type="PANTHER" id="PTHR11730:SF60">
    <property type="entry name" value="RH50, ISOFORM D"/>
    <property type="match status" value="1"/>
</dbReference>
<feature type="domain" description="Ammonium transporter AmtB-like" evidence="8">
    <location>
        <begin position="9"/>
        <end position="236"/>
    </location>
</feature>
<name>A0A9X0A6H8_9CNID</name>
<dbReference type="OrthoDB" id="534912at2759"/>
<dbReference type="InterPro" id="IPR029020">
    <property type="entry name" value="Ammonium/urea_transptr"/>
</dbReference>
<dbReference type="Pfam" id="PF00909">
    <property type="entry name" value="Ammonium_transp"/>
    <property type="match status" value="1"/>
</dbReference>
<evidence type="ECO:0000259" key="8">
    <source>
        <dbReference type="Pfam" id="PF00909"/>
    </source>
</evidence>
<feature type="transmembrane region" description="Helical" evidence="7">
    <location>
        <begin position="54"/>
        <end position="73"/>
    </location>
</feature>
<dbReference type="SUPFAM" id="SSF111352">
    <property type="entry name" value="Ammonium transporter"/>
    <property type="match status" value="1"/>
</dbReference>
<evidence type="ECO:0000256" key="1">
    <source>
        <dbReference type="ARBA" id="ARBA00004141"/>
    </source>
</evidence>
<gene>
    <name evidence="9" type="ORF">OS493_000034</name>
</gene>
<feature type="transmembrane region" description="Helical" evidence="7">
    <location>
        <begin position="21"/>
        <end position="42"/>
    </location>
</feature>
<dbReference type="InterPro" id="IPR002229">
    <property type="entry name" value="RhesusRHD"/>
</dbReference>
<feature type="region of interest" description="Disordered" evidence="6">
    <location>
        <begin position="264"/>
        <end position="293"/>
    </location>
</feature>
<keyword evidence="3 7" id="KW-0812">Transmembrane</keyword>
<evidence type="ECO:0000256" key="7">
    <source>
        <dbReference type="SAM" id="Phobius"/>
    </source>
</evidence>
<dbReference type="GO" id="GO:0008519">
    <property type="term" value="F:ammonium channel activity"/>
    <property type="evidence" value="ECO:0007669"/>
    <property type="project" value="InterPro"/>
</dbReference>
<feature type="transmembrane region" description="Helical" evidence="7">
    <location>
        <begin position="210"/>
        <end position="235"/>
    </location>
</feature>
<dbReference type="Gene3D" id="1.10.3430.10">
    <property type="entry name" value="Ammonium transporter AmtB like domains"/>
    <property type="match status" value="1"/>
</dbReference>
<protein>
    <recommendedName>
        <fullName evidence="8">Ammonium transporter AmtB-like domain-containing protein</fullName>
    </recommendedName>
</protein>
<dbReference type="Proteomes" id="UP001163046">
    <property type="component" value="Unassembled WGS sequence"/>
</dbReference>
<feature type="compositionally biased region" description="Polar residues" evidence="6">
    <location>
        <begin position="267"/>
        <end position="282"/>
    </location>
</feature>
<feature type="transmembrane region" description="Helical" evidence="7">
    <location>
        <begin position="146"/>
        <end position="165"/>
    </location>
</feature>
<dbReference type="GO" id="GO:0097272">
    <property type="term" value="P:ammonium homeostasis"/>
    <property type="evidence" value="ECO:0007669"/>
    <property type="project" value="TreeGrafter"/>
</dbReference>
<dbReference type="InterPro" id="IPR024041">
    <property type="entry name" value="NH4_transpt_AmtB-like_dom"/>
</dbReference>
<evidence type="ECO:0000256" key="6">
    <source>
        <dbReference type="SAM" id="MobiDB-lite"/>
    </source>
</evidence>
<accession>A0A9X0A6H8</accession>
<evidence type="ECO:0000256" key="3">
    <source>
        <dbReference type="ARBA" id="ARBA00022692"/>
    </source>
</evidence>
<dbReference type="PRINTS" id="PR00342">
    <property type="entry name" value="RHESUSRHD"/>
</dbReference>
<feature type="compositionally biased region" description="Acidic residues" evidence="6">
    <location>
        <begin position="283"/>
        <end position="293"/>
    </location>
</feature>
<keyword evidence="10" id="KW-1185">Reference proteome</keyword>
<evidence type="ECO:0000313" key="10">
    <source>
        <dbReference type="Proteomes" id="UP001163046"/>
    </source>
</evidence>
<evidence type="ECO:0000313" key="9">
    <source>
        <dbReference type="EMBL" id="KAJ7394232.1"/>
    </source>
</evidence>
<evidence type="ECO:0000256" key="4">
    <source>
        <dbReference type="ARBA" id="ARBA00022989"/>
    </source>
</evidence>
<comment type="caution">
    <text evidence="9">The sequence shown here is derived from an EMBL/GenBank/DDBJ whole genome shotgun (WGS) entry which is preliminary data.</text>
</comment>
<dbReference type="PANTHER" id="PTHR11730">
    <property type="entry name" value="AMMONIUM TRANSPORTER"/>
    <property type="match status" value="1"/>
</dbReference>
<evidence type="ECO:0000256" key="2">
    <source>
        <dbReference type="ARBA" id="ARBA00011036"/>
    </source>
</evidence>
<keyword evidence="5 7" id="KW-0472">Membrane</keyword>
<comment type="subcellular location">
    <subcellularLocation>
        <location evidence="1">Membrane</location>
        <topology evidence="1">Multi-pass membrane protein</topology>
    </subcellularLocation>
</comment>
<keyword evidence="4 7" id="KW-1133">Transmembrane helix</keyword>
<dbReference type="AlphaFoldDB" id="A0A9X0A6H8"/>
<organism evidence="9 10">
    <name type="scientific">Desmophyllum pertusum</name>
    <dbReference type="NCBI Taxonomy" id="174260"/>
    <lineage>
        <taxon>Eukaryota</taxon>
        <taxon>Metazoa</taxon>
        <taxon>Cnidaria</taxon>
        <taxon>Anthozoa</taxon>
        <taxon>Hexacorallia</taxon>
        <taxon>Scleractinia</taxon>
        <taxon>Caryophylliina</taxon>
        <taxon>Caryophylliidae</taxon>
        <taxon>Desmophyllum</taxon>
    </lineage>
</organism>
<evidence type="ECO:0000256" key="5">
    <source>
        <dbReference type="ARBA" id="ARBA00023136"/>
    </source>
</evidence>
<proteinExistence type="inferred from homology"/>
<dbReference type="GO" id="GO:0005886">
    <property type="term" value="C:plasma membrane"/>
    <property type="evidence" value="ECO:0007669"/>
    <property type="project" value="InterPro"/>
</dbReference>
<sequence>MLYTRKIVAHDKENSRYTSDLFATLGTIVLWVCWPSFNAVLVEGVPRNRAIVNTYFAIITSCVTSCAFSSLMTKDSKLSMVHLQNASLAGGVAVGTIAPMIIQPWGAVLIGFVGGAISTTSFKYFQPWLIRRLRVHDTCGVNSLHGIPGILGAVAGTISASIASYKQYKTSLYTVFPARAPILNSTQYFELVKFDPDAVHGLGWTAGKQAAFQFAALAVTLALAIFGGLLTVFIVKQPFFDPFEGRSIVPADFRHLPEATLLPKPSNVAQREQNELLVQSEGNESEEQADGQV</sequence>
<reference evidence="9" key="1">
    <citation type="submission" date="2023-01" db="EMBL/GenBank/DDBJ databases">
        <title>Genome assembly of the deep-sea coral Lophelia pertusa.</title>
        <authorList>
            <person name="Herrera S."/>
            <person name="Cordes E."/>
        </authorList>
    </citation>
    <scope>NUCLEOTIDE SEQUENCE</scope>
    <source>
        <strain evidence="9">USNM1676648</strain>
        <tissue evidence="9">Polyp</tissue>
    </source>
</reference>
<dbReference type="EMBL" id="MU825396">
    <property type="protein sequence ID" value="KAJ7394232.1"/>
    <property type="molecule type" value="Genomic_DNA"/>
</dbReference>
<comment type="similarity">
    <text evidence="2">Belongs to the ammonium transporter (TC 2.A.49) family. Rh subfamily.</text>
</comment>